<dbReference type="PANTHER" id="PTHR42776:SF27">
    <property type="entry name" value="DIPEPTIDYL PEPTIDASE FAMILY MEMBER 6"/>
    <property type="match status" value="1"/>
</dbReference>
<dbReference type="AlphaFoldDB" id="A0A6N3E9G4"/>
<reference evidence="3" key="1">
    <citation type="submission" date="2019-11" db="EMBL/GenBank/DDBJ databases">
        <authorList>
            <person name="Feng L."/>
        </authorList>
    </citation>
    <scope>NUCLEOTIDE SEQUENCE</scope>
    <source>
        <strain evidence="3">ECasseliflavusLFYP2</strain>
    </source>
</reference>
<dbReference type="PANTHER" id="PTHR42776">
    <property type="entry name" value="SERINE PEPTIDASE S9 FAMILY MEMBER"/>
    <property type="match status" value="1"/>
</dbReference>
<dbReference type="Gene3D" id="3.40.50.1820">
    <property type="entry name" value="alpha/beta hydrolase"/>
    <property type="match status" value="1"/>
</dbReference>
<dbReference type="GO" id="GO:0004252">
    <property type="term" value="F:serine-type endopeptidase activity"/>
    <property type="evidence" value="ECO:0007669"/>
    <property type="project" value="TreeGrafter"/>
</dbReference>
<name>A0A6N3E9G4_ENTCA</name>
<protein>
    <submittedName>
        <fullName evidence="3">Prolyl tripeptidyl peptidase</fullName>
        <ecNumber evidence="3">3.4.14.12</ecNumber>
    </submittedName>
</protein>
<dbReference type="EC" id="3.4.14.12" evidence="3"/>
<dbReference type="GO" id="GO:0006508">
    <property type="term" value="P:proteolysis"/>
    <property type="evidence" value="ECO:0007669"/>
    <property type="project" value="InterPro"/>
</dbReference>
<dbReference type="Gene3D" id="2.120.10.30">
    <property type="entry name" value="TolB, C-terminal domain"/>
    <property type="match status" value="1"/>
</dbReference>
<organism evidence="3">
    <name type="scientific">Enterococcus casseliflavus</name>
    <name type="common">Enterococcus flavescens</name>
    <dbReference type="NCBI Taxonomy" id="37734"/>
    <lineage>
        <taxon>Bacteria</taxon>
        <taxon>Bacillati</taxon>
        <taxon>Bacillota</taxon>
        <taxon>Bacilli</taxon>
        <taxon>Lactobacillales</taxon>
        <taxon>Enterococcaceae</taxon>
        <taxon>Enterococcus</taxon>
    </lineage>
</organism>
<dbReference type="InterPro" id="IPR029058">
    <property type="entry name" value="AB_hydrolase_fold"/>
</dbReference>
<evidence type="ECO:0000313" key="3">
    <source>
        <dbReference type="EMBL" id="VYU38366.1"/>
    </source>
</evidence>
<dbReference type="EMBL" id="CACRTX010000013">
    <property type="protein sequence ID" value="VYU38366.1"/>
    <property type="molecule type" value="Genomic_DNA"/>
</dbReference>
<gene>
    <name evidence="3" type="primary">ptpA</name>
    <name evidence="3" type="ORF">ECLFYP2_03131</name>
</gene>
<dbReference type="InterPro" id="IPR011042">
    <property type="entry name" value="6-blade_b-propeller_TolB-like"/>
</dbReference>
<evidence type="ECO:0000259" key="2">
    <source>
        <dbReference type="Pfam" id="PF00326"/>
    </source>
</evidence>
<accession>A0A6N3E9G4</accession>
<dbReference type="SUPFAM" id="SSF82171">
    <property type="entry name" value="DPP6 N-terminal domain-like"/>
    <property type="match status" value="1"/>
</dbReference>
<sequence length="659" mass="73998">MEKITNETLFELKTIAQPAVGQNQVFYLETAVNQETNTYDSAIYSIDPKTNERREWGTEATTHNNLKVSPDEQRLSFVTTDSKKGESTLWTMPVSGGKPQALVTEKGLGDYFWKQDATAVYYKLAQEEPVSENQDDTEKTDKQKEFPEVKATTKVNYLADGVGFLKEKKHSIIKKTIATQETELIFEHDSPFVFSGIADDQKTLFLTFDKEEEDEWDYGSKVCLLDSQTKKTESLENILPEGTYTFAAARNDQLLLLGNDLSYGFVTLDDLFLIDLKTKAVKNISKELDVAFGNAIISDFQQKNRGVAITWLTDDTFLVPVTEHGKLQLYRATTQGEWTKLLDEKMDILDAAIYSEAKLAVAYATPTIPSRLALIDLTSGEVTDLYDPNQAVMSQLTISKPEAFWYEGADGWQIQGWYLPPTETKENHPAILYIHGGPQVCYGETFFHEMQVHAANGYGVILLNPRGGQGYGQTFVKSILGDYGNKDYQDLLLGMDAVVANHPEIDTNTIHVAGGSYGGFMTNWIIGHTDRFCAAVTQRSISNWISFYGTSDIGPAFVKFQLLRELDQTEGLWKMSPLAYASQVKTPTLVLHGENDLRCPQEQGQQFYMALQRQGVDTKLMLFPQSSHGLSRNGLPNLRIERLQAISEWLASHENQSIN</sequence>
<proteinExistence type="predicted"/>
<dbReference type="SUPFAM" id="SSF53474">
    <property type="entry name" value="alpha/beta-Hydrolases"/>
    <property type="match status" value="1"/>
</dbReference>
<evidence type="ECO:0000256" key="1">
    <source>
        <dbReference type="ARBA" id="ARBA00022801"/>
    </source>
</evidence>
<dbReference type="Pfam" id="PF00326">
    <property type="entry name" value="Peptidase_S9"/>
    <property type="match status" value="1"/>
</dbReference>
<feature type="domain" description="Peptidase S9 prolyl oligopeptidase catalytic" evidence="2">
    <location>
        <begin position="445"/>
        <end position="653"/>
    </location>
</feature>
<keyword evidence="1 3" id="KW-0378">Hydrolase</keyword>
<dbReference type="InterPro" id="IPR001375">
    <property type="entry name" value="Peptidase_S9_cat"/>
</dbReference>
<dbReference type="RefSeq" id="WP_421758258.1">
    <property type="nucleotide sequence ID" value="NZ_CACRTX010000013.1"/>
</dbReference>